<dbReference type="Proteomes" id="UP000059680">
    <property type="component" value="Chromosome 8"/>
</dbReference>
<gene>
    <name evidence="2" type="ordered locus">Os08g0410233</name>
    <name evidence="2" type="ORF">OSNPB_080410233</name>
</gene>
<feature type="region of interest" description="Disordered" evidence="1">
    <location>
        <begin position="143"/>
        <end position="163"/>
    </location>
</feature>
<dbReference type="EMBL" id="AP014964">
    <property type="protein sequence ID" value="BAT05391.1"/>
    <property type="molecule type" value="Genomic_DNA"/>
</dbReference>
<reference evidence="2 3" key="2">
    <citation type="journal article" date="2013" name="Plant Cell Physiol.">
        <title>Rice Annotation Project Database (RAP-DB): an integrative and interactive database for rice genomics.</title>
        <authorList>
            <person name="Sakai H."/>
            <person name="Lee S.S."/>
            <person name="Tanaka T."/>
            <person name="Numa H."/>
            <person name="Kim J."/>
            <person name="Kawahara Y."/>
            <person name="Wakimoto H."/>
            <person name="Yang C.C."/>
            <person name="Iwamoto M."/>
            <person name="Abe T."/>
            <person name="Yamada Y."/>
            <person name="Muto A."/>
            <person name="Inokuchi H."/>
            <person name="Ikemura T."/>
            <person name="Matsumoto T."/>
            <person name="Sasaki T."/>
            <person name="Itoh T."/>
        </authorList>
    </citation>
    <scope>NUCLEOTIDE SEQUENCE [LARGE SCALE GENOMIC DNA]</scope>
    <source>
        <strain evidence="3">cv. Nipponbare</strain>
    </source>
</reference>
<protein>
    <submittedName>
        <fullName evidence="2">Os08g0410233 protein</fullName>
    </submittedName>
</protein>
<dbReference type="PaxDb" id="39947-A0A0P0XFN8"/>
<proteinExistence type="predicted"/>
<organism evidence="2 3">
    <name type="scientific">Oryza sativa subsp. japonica</name>
    <name type="common">Rice</name>
    <dbReference type="NCBI Taxonomy" id="39947"/>
    <lineage>
        <taxon>Eukaryota</taxon>
        <taxon>Viridiplantae</taxon>
        <taxon>Streptophyta</taxon>
        <taxon>Embryophyta</taxon>
        <taxon>Tracheophyta</taxon>
        <taxon>Spermatophyta</taxon>
        <taxon>Magnoliopsida</taxon>
        <taxon>Liliopsida</taxon>
        <taxon>Poales</taxon>
        <taxon>Poaceae</taxon>
        <taxon>BOP clade</taxon>
        <taxon>Oryzoideae</taxon>
        <taxon>Oryzeae</taxon>
        <taxon>Oryzinae</taxon>
        <taxon>Oryza</taxon>
        <taxon>Oryza sativa</taxon>
    </lineage>
</organism>
<dbReference type="FunCoup" id="A0A0P0XFN8">
    <property type="interactions" value="2"/>
</dbReference>
<reference evidence="3" key="1">
    <citation type="journal article" date="2005" name="Nature">
        <title>The map-based sequence of the rice genome.</title>
        <authorList>
            <consortium name="International rice genome sequencing project (IRGSP)"/>
            <person name="Matsumoto T."/>
            <person name="Wu J."/>
            <person name="Kanamori H."/>
            <person name="Katayose Y."/>
            <person name="Fujisawa M."/>
            <person name="Namiki N."/>
            <person name="Mizuno H."/>
            <person name="Yamamoto K."/>
            <person name="Antonio B.A."/>
            <person name="Baba T."/>
            <person name="Sakata K."/>
            <person name="Nagamura Y."/>
            <person name="Aoki H."/>
            <person name="Arikawa K."/>
            <person name="Arita K."/>
            <person name="Bito T."/>
            <person name="Chiden Y."/>
            <person name="Fujitsuka N."/>
            <person name="Fukunaka R."/>
            <person name="Hamada M."/>
            <person name="Harada C."/>
            <person name="Hayashi A."/>
            <person name="Hijishita S."/>
            <person name="Honda M."/>
            <person name="Hosokawa S."/>
            <person name="Ichikawa Y."/>
            <person name="Idonuma A."/>
            <person name="Iijima M."/>
            <person name="Ikeda M."/>
            <person name="Ikeno M."/>
            <person name="Ito K."/>
            <person name="Ito S."/>
            <person name="Ito T."/>
            <person name="Ito Y."/>
            <person name="Ito Y."/>
            <person name="Iwabuchi A."/>
            <person name="Kamiya K."/>
            <person name="Karasawa W."/>
            <person name="Kurita K."/>
            <person name="Katagiri S."/>
            <person name="Kikuta A."/>
            <person name="Kobayashi H."/>
            <person name="Kobayashi N."/>
            <person name="Machita K."/>
            <person name="Maehara T."/>
            <person name="Masukawa M."/>
            <person name="Mizubayashi T."/>
            <person name="Mukai Y."/>
            <person name="Nagasaki H."/>
            <person name="Nagata Y."/>
            <person name="Naito S."/>
            <person name="Nakashima M."/>
            <person name="Nakama Y."/>
            <person name="Nakamichi Y."/>
            <person name="Nakamura M."/>
            <person name="Meguro A."/>
            <person name="Negishi M."/>
            <person name="Ohta I."/>
            <person name="Ohta T."/>
            <person name="Okamoto M."/>
            <person name="Ono N."/>
            <person name="Saji S."/>
            <person name="Sakaguchi M."/>
            <person name="Sakai K."/>
            <person name="Shibata M."/>
            <person name="Shimokawa T."/>
            <person name="Song J."/>
            <person name="Takazaki Y."/>
            <person name="Terasawa K."/>
            <person name="Tsugane M."/>
            <person name="Tsuji K."/>
            <person name="Ueda S."/>
            <person name="Waki K."/>
            <person name="Yamagata H."/>
            <person name="Yamamoto M."/>
            <person name="Yamamoto S."/>
            <person name="Yamane H."/>
            <person name="Yoshiki S."/>
            <person name="Yoshihara R."/>
            <person name="Yukawa K."/>
            <person name="Zhong H."/>
            <person name="Yano M."/>
            <person name="Yuan Q."/>
            <person name="Ouyang S."/>
            <person name="Liu J."/>
            <person name="Jones K.M."/>
            <person name="Gansberger K."/>
            <person name="Moffat K."/>
            <person name="Hill J."/>
            <person name="Bera J."/>
            <person name="Fadrosh D."/>
            <person name="Jin S."/>
            <person name="Johri S."/>
            <person name="Kim M."/>
            <person name="Overton L."/>
            <person name="Reardon M."/>
            <person name="Tsitrin T."/>
            <person name="Vuong H."/>
            <person name="Weaver B."/>
            <person name="Ciecko A."/>
            <person name="Tallon L."/>
            <person name="Jackson J."/>
            <person name="Pai G."/>
            <person name="Aken S.V."/>
            <person name="Utterback T."/>
            <person name="Reidmuller S."/>
            <person name="Feldblyum T."/>
            <person name="Hsiao J."/>
            <person name="Zismann V."/>
            <person name="Iobst S."/>
            <person name="de Vazeille A.R."/>
            <person name="Buell C.R."/>
            <person name="Ying K."/>
            <person name="Li Y."/>
            <person name="Lu T."/>
            <person name="Huang Y."/>
            <person name="Zhao Q."/>
            <person name="Feng Q."/>
            <person name="Zhang L."/>
            <person name="Zhu J."/>
            <person name="Weng Q."/>
            <person name="Mu J."/>
            <person name="Lu Y."/>
            <person name="Fan D."/>
            <person name="Liu Y."/>
            <person name="Guan J."/>
            <person name="Zhang Y."/>
            <person name="Yu S."/>
            <person name="Liu X."/>
            <person name="Zhang Y."/>
            <person name="Hong G."/>
            <person name="Han B."/>
            <person name="Choisne N."/>
            <person name="Demange N."/>
            <person name="Orjeda G."/>
            <person name="Samain S."/>
            <person name="Cattolico L."/>
            <person name="Pelletier E."/>
            <person name="Couloux A."/>
            <person name="Segurens B."/>
            <person name="Wincker P."/>
            <person name="D'Hont A."/>
            <person name="Scarpelli C."/>
            <person name="Weissenbach J."/>
            <person name="Salanoubat M."/>
            <person name="Quetier F."/>
            <person name="Yu Y."/>
            <person name="Kim H.R."/>
            <person name="Rambo T."/>
            <person name="Currie J."/>
            <person name="Collura K."/>
            <person name="Luo M."/>
            <person name="Yang T."/>
            <person name="Ammiraju J.S.S."/>
            <person name="Engler F."/>
            <person name="Soderlund C."/>
            <person name="Wing R.A."/>
            <person name="Palmer L.E."/>
            <person name="de la Bastide M."/>
            <person name="Spiegel L."/>
            <person name="Nascimento L."/>
            <person name="Zutavern T."/>
            <person name="O'Shaughnessy A."/>
            <person name="Dike S."/>
            <person name="Dedhia N."/>
            <person name="Preston R."/>
            <person name="Balija V."/>
            <person name="McCombie W.R."/>
            <person name="Chow T."/>
            <person name="Chen H."/>
            <person name="Chung M."/>
            <person name="Chen C."/>
            <person name="Shaw J."/>
            <person name="Wu H."/>
            <person name="Hsiao K."/>
            <person name="Chao Y."/>
            <person name="Chu M."/>
            <person name="Cheng C."/>
            <person name="Hour A."/>
            <person name="Lee P."/>
            <person name="Lin S."/>
            <person name="Lin Y."/>
            <person name="Liou J."/>
            <person name="Liu S."/>
            <person name="Hsing Y."/>
            <person name="Raghuvanshi S."/>
            <person name="Mohanty A."/>
            <person name="Bharti A.K."/>
            <person name="Gaur A."/>
            <person name="Gupta V."/>
            <person name="Kumar D."/>
            <person name="Ravi V."/>
            <person name="Vij S."/>
            <person name="Kapur A."/>
            <person name="Khurana P."/>
            <person name="Khurana P."/>
            <person name="Khurana J.P."/>
            <person name="Tyagi A.K."/>
            <person name="Gaikwad K."/>
            <person name="Singh A."/>
            <person name="Dalal V."/>
            <person name="Srivastava S."/>
            <person name="Dixit A."/>
            <person name="Pal A.K."/>
            <person name="Ghazi I.A."/>
            <person name="Yadav M."/>
            <person name="Pandit A."/>
            <person name="Bhargava A."/>
            <person name="Sureshbabu K."/>
            <person name="Batra K."/>
            <person name="Sharma T.R."/>
            <person name="Mohapatra T."/>
            <person name="Singh N.K."/>
            <person name="Messing J."/>
            <person name="Nelson A.B."/>
            <person name="Fuks G."/>
            <person name="Kavchok S."/>
            <person name="Keizer G."/>
            <person name="Linton E."/>
            <person name="Llaca V."/>
            <person name="Song R."/>
            <person name="Tanyolac B."/>
            <person name="Young S."/>
            <person name="Ho-Il K."/>
            <person name="Hahn J.H."/>
            <person name="Sangsakoo G."/>
            <person name="Vanavichit A."/>
            <person name="de Mattos Luiz.A.T."/>
            <person name="Zimmer P.D."/>
            <person name="Malone G."/>
            <person name="Dellagostin O."/>
            <person name="de Oliveira A.C."/>
            <person name="Bevan M."/>
            <person name="Bancroft I."/>
            <person name="Minx P."/>
            <person name="Cordum H."/>
            <person name="Wilson R."/>
            <person name="Cheng Z."/>
            <person name="Jin W."/>
            <person name="Jiang J."/>
            <person name="Leong S.A."/>
            <person name="Iwama H."/>
            <person name="Gojobori T."/>
            <person name="Itoh T."/>
            <person name="Niimura Y."/>
            <person name="Fujii Y."/>
            <person name="Habara T."/>
            <person name="Sakai H."/>
            <person name="Sato Y."/>
            <person name="Wilson G."/>
            <person name="Kumar K."/>
            <person name="McCouch S."/>
            <person name="Juretic N."/>
            <person name="Hoen D."/>
            <person name="Wright S."/>
            <person name="Bruskiewich R."/>
            <person name="Bureau T."/>
            <person name="Miyao A."/>
            <person name="Hirochika H."/>
            <person name="Nishikawa T."/>
            <person name="Kadowaki K."/>
            <person name="Sugiura M."/>
            <person name="Burr B."/>
            <person name="Sasaki T."/>
        </authorList>
    </citation>
    <scope>NUCLEOTIDE SEQUENCE [LARGE SCALE GENOMIC DNA]</scope>
    <source>
        <strain evidence="3">cv. Nipponbare</strain>
    </source>
</reference>
<name>A0A0P0XFN8_ORYSJ</name>
<feature type="compositionally biased region" description="Low complexity" evidence="1">
    <location>
        <begin position="271"/>
        <end position="287"/>
    </location>
</feature>
<feature type="compositionally biased region" description="Basic and acidic residues" evidence="1">
    <location>
        <begin position="152"/>
        <end position="163"/>
    </location>
</feature>
<evidence type="ECO:0000256" key="1">
    <source>
        <dbReference type="SAM" id="MobiDB-lite"/>
    </source>
</evidence>
<dbReference type="InParanoid" id="A0A0P0XFN8"/>
<dbReference type="PANTHER" id="PTHR33087:SF31">
    <property type="entry name" value="OS06G0482850 PROTEIN"/>
    <property type="match status" value="1"/>
</dbReference>
<feature type="region of interest" description="Disordered" evidence="1">
    <location>
        <begin position="230"/>
        <end position="345"/>
    </location>
</feature>
<dbReference type="PANTHER" id="PTHR33087">
    <property type="entry name" value="OS07G0539200 PROTEIN"/>
    <property type="match status" value="1"/>
</dbReference>
<feature type="compositionally biased region" description="Low complexity" evidence="1">
    <location>
        <begin position="307"/>
        <end position="318"/>
    </location>
</feature>
<reference evidence="2 3" key="3">
    <citation type="journal article" date="2013" name="Rice">
        <title>Improvement of the Oryza sativa Nipponbare reference genome using next generation sequence and optical map data.</title>
        <authorList>
            <person name="Kawahara Y."/>
            <person name="de la Bastide M."/>
            <person name="Hamilton J.P."/>
            <person name="Kanamori H."/>
            <person name="McCombie W.R."/>
            <person name="Ouyang S."/>
            <person name="Schwartz D.C."/>
            <person name="Tanaka T."/>
            <person name="Wu J."/>
            <person name="Zhou S."/>
            <person name="Childs K.L."/>
            <person name="Davidson R.M."/>
            <person name="Lin H."/>
            <person name="Quesada-Ocampo L."/>
            <person name="Vaillancourt B."/>
            <person name="Sakai H."/>
            <person name="Lee S.S."/>
            <person name="Kim J."/>
            <person name="Numa H."/>
            <person name="Itoh T."/>
            <person name="Buell C.R."/>
            <person name="Matsumoto T."/>
        </authorList>
    </citation>
    <scope>NUCLEOTIDE SEQUENCE [LARGE SCALE GENOMIC DNA]</scope>
    <source>
        <strain evidence="3">cv. Nipponbare</strain>
    </source>
</reference>
<keyword evidence="3" id="KW-1185">Reference proteome</keyword>
<feature type="compositionally biased region" description="Polar residues" evidence="1">
    <location>
        <begin position="335"/>
        <end position="345"/>
    </location>
</feature>
<evidence type="ECO:0000313" key="3">
    <source>
        <dbReference type="Proteomes" id="UP000059680"/>
    </source>
</evidence>
<dbReference type="InterPro" id="IPR053253">
    <property type="entry name" value="Sex_diff_modulator"/>
</dbReference>
<dbReference type="AlphaFoldDB" id="A0A0P0XFN8"/>
<evidence type="ECO:0000313" key="2">
    <source>
        <dbReference type="EMBL" id="BAT05391.1"/>
    </source>
</evidence>
<sequence>MTRPGEPANRPDSIQRVLPRTSAIREDESFLSHSAAVVQVTGNLPVTNMRQINRLLASRDMMVAASPFAVEDIDLSVLPWSRRVQAELVKWRFSIRVCFEGIPSHARSAETVTAKNGERDSLPLRLAVGGRSRLHPKEVHFELEEPLSPRSPDSRWDLDGEARQRTSPPKLLAYPVLVHLDQVLNFNPPPTEPTWMYSPGSQASGIISPVLMTEEIPKRHDFIWSLSVKDGTLAPQPPASPSPGPGRDRSRSRSRSPPARERRRPLGWDVPPARSSAFPRRSSSRSSKNIGGSYGGGHRRAACSPVRAARSRSPCGRSSPPPSLSVPAAMKDGGSQLSRPPSTPP</sequence>
<accession>A0A0P0XFN8</accession>
<feature type="compositionally biased region" description="Pro residues" evidence="1">
    <location>
        <begin position="235"/>
        <end position="244"/>
    </location>
</feature>